<dbReference type="Proteomes" id="UP000294854">
    <property type="component" value="Unassembled WGS sequence"/>
</dbReference>
<dbReference type="GO" id="GO:0003677">
    <property type="term" value="F:DNA binding"/>
    <property type="evidence" value="ECO:0007669"/>
    <property type="project" value="InterPro"/>
</dbReference>
<dbReference type="InterPro" id="IPR010982">
    <property type="entry name" value="Lambda_DNA-bd_dom_sf"/>
</dbReference>
<reference evidence="1 2" key="1">
    <citation type="journal article" date="2019" name="Appl. Microbiol. Biotechnol.">
        <title>Uncovering carbohydrate metabolism through a genotype-phenotype association study of 56 lactic acid bacteria genomes.</title>
        <authorList>
            <person name="Buron-Moles G."/>
            <person name="Chailyan A."/>
            <person name="Dolejs I."/>
            <person name="Forster J."/>
            <person name="Miks M.H."/>
        </authorList>
    </citation>
    <scope>NUCLEOTIDE SEQUENCE [LARGE SCALE GENOMIC DNA]</scope>
    <source>
        <strain evidence="1 2">ATCC 49373</strain>
    </source>
</reference>
<dbReference type="STRING" id="1122149.FD44_GL001764"/>
<dbReference type="AlphaFoldDB" id="A0A4R5NS06"/>
<protein>
    <recommendedName>
        <fullName evidence="3">HTH cro/C1-type domain-containing protein</fullName>
    </recommendedName>
</protein>
<evidence type="ECO:0000313" key="2">
    <source>
        <dbReference type="Proteomes" id="UP000294854"/>
    </source>
</evidence>
<evidence type="ECO:0000313" key="1">
    <source>
        <dbReference type="EMBL" id="TDG79906.1"/>
    </source>
</evidence>
<comment type="caution">
    <text evidence="1">The sequence shown here is derived from an EMBL/GenBank/DDBJ whole genome shotgun (WGS) entry which is preliminary data.</text>
</comment>
<gene>
    <name evidence="1" type="ORF">C5L31_002125</name>
</gene>
<keyword evidence="2" id="KW-1185">Reference proteome</keyword>
<dbReference type="SUPFAM" id="SSF47413">
    <property type="entry name" value="lambda repressor-like DNA-binding domains"/>
    <property type="match status" value="1"/>
</dbReference>
<dbReference type="RefSeq" id="WP_010620302.1">
    <property type="nucleotide sequence ID" value="NZ_CP042371.1"/>
</dbReference>
<accession>A0A4R5NS06</accession>
<dbReference type="OrthoDB" id="1123084at2"/>
<dbReference type="Gene3D" id="1.10.260.40">
    <property type="entry name" value="lambda repressor-like DNA-binding domains"/>
    <property type="match status" value="1"/>
</dbReference>
<dbReference type="EMBL" id="PUFO01000016">
    <property type="protein sequence ID" value="TDG79906.1"/>
    <property type="molecule type" value="Genomic_DNA"/>
</dbReference>
<proteinExistence type="predicted"/>
<sequence>MNIEKFLGNKPLDPEIKAYFDSEELKFGNQILTTRFKLGFTQEDTAARLGLSLLDYLKYEGGSKEFTLDDYKTILKKIEDFKAPIK</sequence>
<organism evidence="1 2">
    <name type="scientific">Secundilactobacillus malefermentans</name>
    <dbReference type="NCBI Taxonomy" id="176292"/>
    <lineage>
        <taxon>Bacteria</taxon>
        <taxon>Bacillati</taxon>
        <taxon>Bacillota</taxon>
        <taxon>Bacilli</taxon>
        <taxon>Lactobacillales</taxon>
        <taxon>Lactobacillaceae</taxon>
        <taxon>Secundilactobacillus</taxon>
    </lineage>
</organism>
<evidence type="ECO:0008006" key="3">
    <source>
        <dbReference type="Google" id="ProtNLM"/>
    </source>
</evidence>
<name>A0A4R5NS06_9LACO</name>